<gene>
    <name evidence="3" type="ORF">QS62_10395</name>
</gene>
<dbReference type="InterPro" id="IPR005546">
    <property type="entry name" value="Autotransporte_beta"/>
</dbReference>
<dbReference type="InterPro" id="IPR012332">
    <property type="entry name" value="Autotransporter_pectin_lyase_C"/>
</dbReference>
<dbReference type="Pfam" id="PF13018">
    <property type="entry name" value="ESPR"/>
    <property type="match status" value="1"/>
</dbReference>
<evidence type="ECO:0000313" key="4">
    <source>
        <dbReference type="Proteomes" id="UP000092649"/>
    </source>
</evidence>
<protein>
    <recommendedName>
        <fullName evidence="2">Autotransporter domain-containing protein</fullName>
    </recommendedName>
</protein>
<dbReference type="Pfam" id="PF03797">
    <property type="entry name" value="Autotransporter"/>
    <property type="match status" value="1"/>
</dbReference>
<dbReference type="PROSITE" id="PS51208">
    <property type="entry name" value="AUTOTRANSPORTER"/>
    <property type="match status" value="1"/>
</dbReference>
<proteinExistence type="predicted"/>
<accession>A0A1A7NNF1</accession>
<evidence type="ECO:0000259" key="2">
    <source>
        <dbReference type="PROSITE" id="PS51208"/>
    </source>
</evidence>
<reference evidence="3 4" key="1">
    <citation type="submission" date="2014-11" db="EMBL/GenBank/DDBJ databases">
        <title>Pan-genome of Gallibacterium spp.</title>
        <authorList>
            <person name="Kudirkiene E."/>
            <person name="Bojesen A.M."/>
        </authorList>
    </citation>
    <scope>NUCLEOTIDE SEQUENCE [LARGE SCALE GENOMIC DNA]</scope>
    <source>
        <strain evidence="3 4">F150</strain>
    </source>
</reference>
<dbReference type="OrthoDB" id="5760545at2"/>
<dbReference type="NCBIfam" id="TIGR02601">
    <property type="entry name" value="autotrns_rpt"/>
    <property type="match status" value="1"/>
</dbReference>
<keyword evidence="1" id="KW-0732">Signal</keyword>
<comment type="caution">
    <text evidence="3">The sequence shown here is derived from an EMBL/GenBank/DDBJ whole genome shotgun (WGS) entry which is preliminary data.</text>
</comment>
<dbReference type="SUPFAM" id="SSF51126">
    <property type="entry name" value="Pectin lyase-like"/>
    <property type="match status" value="2"/>
</dbReference>
<dbReference type="Gene3D" id="2.40.128.130">
    <property type="entry name" value="Autotransporter beta-domain"/>
    <property type="match status" value="1"/>
</dbReference>
<dbReference type="InterPro" id="IPR024973">
    <property type="entry name" value="ESPR"/>
</dbReference>
<dbReference type="InterPro" id="IPR013425">
    <property type="entry name" value="Autotrns_rpt"/>
</dbReference>
<dbReference type="Proteomes" id="UP000092649">
    <property type="component" value="Unassembled WGS sequence"/>
</dbReference>
<evidence type="ECO:0000313" key="3">
    <source>
        <dbReference type="EMBL" id="OBW91677.1"/>
    </source>
</evidence>
<dbReference type="PATRIC" id="fig|505341.3.peg.2082"/>
<dbReference type="InterPro" id="IPR036709">
    <property type="entry name" value="Autotransporte_beta_dom_sf"/>
</dbReference>
<evidence type="ECO:0000256" key="1">
    <source>
        <dbReference type="ARBA" id="ARBA00022729"/>
    </source>
</evidence>
<dbReference type="SUPFAM" id="SSF103515">
    <property type="entry name" value="Autotransporter"/>
    <property type="match status" value="1"/>
</dbReference>
<dbReference type="Gene3D" id="2.160.20.20">
    <property type="match status" value="1"/>
</dbReference>
<name>A0A1A7NNF1_9PAST</name>
<dbReference type="InterPro" id="IPR011050">
    <property type="entry name" value="Pectin_lyase_fold/virulence"/>
</dbReference>
<dbReference type="EMBL" id="JTJL01000060">
    <property type="protein sequence ID" value="OBW91677.1"/>
    <property type="molecule type" value="Genomic_DNA"/>
</dbReference>
<keyword evidence="4" id="KW-1185">Reference proteome</keyword>
<dbReference type="SMART" id="SM00869">
    <property type="entry name" value="Autotransporter"/>
    <property type="match status" value="1"/>
</dbReference>
<organism evidence="3 4">
    <name type="scientific">Gallibacterium salpingitidis</name>
    <dbReference type="NCBI Taxonomy" id="505341"/>
    <lineage>
        <taxon>Bacteria</taxon>
        <taxon>Pseudomonadati</taxon>
        <taxon>Pseudomonadota</taxon>
        <taxon>Gammaproteobacteria</taxon>
        <taxon>Pasteurellales</taxon>
        <taxon>Pasteurellaceae</taxon>
        <taxon>Gallibacterium</taxon>
    </lineage>
</organism>
<feature type="domain" description="Autotransporter" evidence="2">
    <location>
        <begin position="2591"/>
        <end position="2868"/>
    </location>
</feature>
<dbReference type="Pfam" id="PF12951">
    <property type="entry name" value="PATR"/>
    <property type="match status" value="3"/>
</dbReference>
<sequence>MNHAYKLIWNTTLNLWQCASEITRSRGKSGSAKGLVDQKVTPPPRIALNRTSKRLRAISLILATLFPLPLWAACTDGADYTVSSDAGTTTYTFTRDCKGDNEAPVLSLSSDTTINAENRTITGGTKPEDANPWFNEEVGGGNAIQVSGGTIRITGNLQGGKGQGIWSGVIGNIGGSALVISAGSVQLTGNLKGGTGGDCTRLYCRLGEGGRGGTALVMTGGSLTINGNIWRGDGGANGYTGSAMSLNNSQVTVQGNIEGSINATNSSITLKSDSSFREGDVFIDGGSFTSEGNTSIDTNLVLNNGGSFTLNAGDTFTGNLVVNTDTTFTANEGSTLNFNVLTVKDGGNFIQSTSNPVTIRGHIDLTDTDFTLKKGSRATDNRNLSVNGKTFTIEDGVELTFNDITLANTTFTNPNPIIINGNINLTNTAFILKNVDTWAINKNLSVDGKTFTIENDVNGLTFNDLTLANTIFTNPNPVTINGNINLTNTDFALKNVDTWANNKNLTLNGGSFTNEAGNPLTVNNLTLVNNPTVTNMRPLTINGDIDLTNTDFTLKNVDTWATNKNLSVNGGTFTIENGVNGLTFNDLTLIDTTFTTPNTIVADYIHLINTNFTLKEGSQIKDRIVSNGGQVHLSGNLTRTNQKGEFHWDEQTPFIDLTNASGSTIAGTITGYSAGNHQESRPAIQLTDSDNVVIKATIHAGDGKEYADGPNRYGSKGNDGLNIIHSSGIQFSGSINAGNGGSAWHRLGLGGHGIILDQSQITIDGLIQAGNSGNNPRSDRNRTYGDGGSGVLLKNGSTLVIGKPSTIIGGKRATGYNIQPNVVDGSALKFEGSGNTLELHTSSNNITLSSPRDDIIYGDSTENTLVLGGDDNNETFDLNLLGTGKLYDVFNTVNKTGSGIWTLSNNFEGERGITAINLNQGTLALDNTAQMNASLTLKVAANTILGLDKEAVIGDNVVLDLADSFTLKTNAPTLDAAGAAGWWDKVFTQIGDKSNINLYTVGTFDANTDDDAHNIAVFKSWRVGENSTADSLDSLGASTHIDADKSLTINNFDINALGDKTIDGEGTVKLGGELDLSNQTVDKWSKISAQAALTKTSRLVTSDSNLQSLNKLATALNFSDKENATVKTTAENFAANNSDSKVSDFSTWEVGGTGSTVTGADLGKNTKVLEGGGLTVTNLTLGANDDEQTIINTAGGTLTLAGEVNLDKGVLKTTADDNTSFAANTTLTTEASDTEAVTALANKIAHIANKSGATLITSHAVDAGHLADGFGSWNINGAGNTTATALADENTIASGANLIANVDEITTGQSITNNGTLTLGGKDTEVNGIISAGESDTNKLVKTGSDTTVTINSANNFSAVNINAGTLKLTDDGSLNSGATSNTLDVVVAQDAALEMNVTDSPRTLDFQVSGKGGLTKSGAGTLVVVGEAKHYEGTTDVQAGTLQIGQDESTTGAIGKGNLNIANGAQVNVKKGSSFVLNDNSTLQIDGTGVLSFEAGSRLEMNSTLSKMGKFSDANVQGLDQATLFSRKDVQASDFDTVKRMGTWEIETDIDLPQSLNGFDNYGDVLDTIVVTKDSKAYLDQGNALEVGAGKTLTINGKFDNAGDITNQGILTIGEVGNADAQWTNSGTLTLADGSAMTVNGVLNNSGTLTLGTGANTTIAGTVVNSHVTTFGAGSSAVFNGTLENSGTLSLDKDANFTKGNNATLTFKQGSVLETNASNDNTALTTLLGAITDTDKMNTTLLTTGTADDSFNGSEETAKFGTWQVGGTTTVDRNEYLSHNTEVLANAKLTANSLTLNGKELKNTDGALVFTGDTNLDNGVLKLLGGTTRFDDGAILTTEKASGTALLGNPESINKIANSDKAILSTEGTSFDANDGFAAKFGAWEVASKDSQVSGEDNLANITKVVKDGELTVTDLQLENKTLENTGGQLTFAGNINLDNGTVNLSGGTTSFGTAVLTTAAESGTALLGKNSLLSTIEASNTATLRTTGAFKADDGSASTEGFVTKFDKWQVAGQDSTADGIANLANTTEVLDNGKLTVTGLTLVDKHLKNSGGKLVFAGETNLDNGTLEASSGVIQFASDVILSTAKGSGSEIQNGLIASDKVGGKEAVTLRTTGSFTANDGFTHQFKHWAIAGDALAVGAENLALSDTLVEGVLEAADLALGAEQSLTTKGDAMLILSGTTNLDKGTLNLAKETANFSSAPGTVLETEQTSGDALFARVADIGLKDQITLHSLKAIAANKLAGEFKQWEVKGAGENTASALAIEKTTIDAGAKLTTDVAAIKSTQRVENNGELQLTALTRLLANTITGTGNVIKQGANTLTYATGAHTYTGNTEVATGTLALEKGVGMSGAVHVQSGATLGLSLVESEQVNAQPSTTPQPRFRALLRAAEPAPVTAPQPLVLPAGVTQQVAGLTVDNGGTVSVVVNGLDNHSHLHSTGDITLAPDSRLVINAADYVDNAGTVENVFTTDTQINGQFGQYEDNSALFLFKPEYSAKAIHLAVSPNVKVEQIVEAAGDNLVVPIAKILDQAFTKDAESALARRFYALQMNGQVARTVVDMQPLLAGTGNRVLAEASDLMQRYVPTDRCSAGEGDRSAWVHGLGNWSMQKGDKGLSGYKASHYGIALGGDVCVNNSTKVGLSAAYVNTKANERSTSASQTLKADTWQVGVYANHALNQRVDVDAQVAVGRANIKGKRQLSQFGLTAKGDTHAGILRTGVGLNLHYAVGNTALIPYARVDYTQVNTKGYTEKGAEEFNLKVDKQRTQALMAGVGLKVKHTVKDSLNLNAKLGVVYDMLHKGNGVTAALTSLPGQAFTVKNTKLGRTVGEVGLGVGYQVSKSTSLSADVQALFGKGRTDTSAQLGVKVSF</sequence>